<organism evidence="2 3">
    <name type="scientific">Desulfoglaeba alkanexedens ALDC</name>
    <dbReference type="NCBI Taxonomy" id="980445"/>
    <lineage>
        <taxon>Bacteria</taxon>
        <taxon>Pseudomonadati</taxon>
        <taxon>Thermodesulfobacteriota</taxon>
        <taxon>Syntrophobacteria</taxon>
        <taxon>Syntrophobacterales</taxon>
        <taxon>Syntrophobacteraceae</taxon>
        <taxon>Desulfoglaeba</taxon>
    </lineage>
</organism>
<dbReference type="RefSeq" id="WP_137423608.1">
    <property type="nucleotide sequence ID" value="NZ_CP040098.1"/>
</dbReference>
<feature type="signal peptide" evidence="1">
    <location>
        <begin position="1"/>
        <end position="23"/>
    </location>
</feature>
<proteinExistence type="predicted"/>
<dbReference type="EMBL" id="CP040098">
    <property type="protein sequence ID" value="QCQ21639.1"/>
    <property type="molecule type" value="Genomic_DNA"/>
</dbReference>
<dbReference type="KEGG" id="dax:FDQ92_05270"/>
<reference evidence="2 3" key="2">
    <citation type="submission" date="2019-05" db="EMBL/GenBank/DDBJ databases">
        <authorList>
            <person name="Suflita J.M."/>
            <person name="Marks C.R."/>
        </authorList>
    </citation>
    <scope>NUCLEOTIDE SEQUENCE [LARGE SCALE GENOMIC DNA]</scope>
    <source>
        <strain evidence="2 3">ALDC</strain>
    </source>
</reference>
<reference evidence="2 3" key="1">
    <citation type="submission" date="2019-05" db="EMBL/GenBank/DDBJ databases">
        <title>The Complete Genome Sequence of the n-alkane-degrading Desulfoglaeba alkanexedens ALDC reveals multiple alkylsuccinate synthase gene clusters.</title>
        <authorList>
            <person name="Callaghan A.V."/>
            <person name="Davidova I.A."/>
            <person name="Duncan K.E."/>
            <person name="Morris B."/>
            <person name="McInerney M.J."/>
        </authorList>
    </citation>
    <scope>NUCLEOTIDE SEQUENCE [LARGE SCALE GENOMIC DNA]</scope>
    <source>
        <strain evidence="2 3">ALDC</strain>
    </source>
</reference>
<dbReference type="Gene3D" id="1.20.120.1490">
    <property type="match status" value="1"/>
</dbReference>
<evidence type="ECO:0000256" key="1">
    <source>
        <dbReference type="SAM" id="SignalP"/>
    </source>
</evidence>
<evidence type="ECO:0008006" key="4">
    <source>
        <dbReference type="Google" id="ProtNLM"/>
    </source>
</evidence>
<keyword evidence="1" id="KW-0732">Signal</keyword>
<evidence type="ECO:0000313" key="3">
    <source>
        <dbReference type="Proteomes" id="UP000298602"/>
    </source>
</evidence>
<keyword evidence="3" id="KW-1185">Reference proteome</keyword>
<gene>
    <name evidence="2" type="ORF">FDQ92_05270</name>
</gene>
<accession>A0A4P8L1I1</accession>
<sequence>MKKVLMILGLVALVGFVGAQAGAQGPYGGGGYHMGPGSCWMTDTPEGRRFAEETAPLRQSLYEKQQQRYELVNQPDSDPAEIGVLTKEIHELRQQLWQMAEDAGFRGGYGRGMRGRHYGMGPGCPWWGGGQGAPQQTQ</sequence>
<dbReference type="OrthoDB" id="5526395at2"/>
<dbReference type="AlphaFoldDB" id="A0A4P8L1I1"/>
<dbReference type="Proteomes" id="UP000298602">
    <property type="component" value="Chromosome"/>
</dbReference>
<name>A0A4P8L1I1_9BACT</name>
<protein>
    <recommendedName>
        <fullName evidence="4">Periplasmic heavy metal sensor</fullName>
    </recommendedName>
</protein>
<evidence type="ECO:0000313" key="2">
    <source>
        <dbReference type="EMBL" id="QCQ21639.1"/>
    </source>
</evidence>
<feature type="chain" id="PRO_5020610732" description="Periplasmic heavy metal sensor" evidence="1">
    <location>
        <begin position="24"/>
        <end position="138"/>
    </location>
</feature>